<dbReference type="InterPro" id="IPR027470">
    <property type="entry name" value="Cation_efflux_CTD"/>
</dbReference>
<feature type="transmembrane region" description="Helical" evidence="7">
    <location>
        <begin position="51"/>
        <end position="73"/>
    </location>
</feature>
<dbReference type="NCBIfam" id="TIGR01297">
    <property type="entry name" value="CDF"/>
    <property type="match status" value="1"/>
</dbReference>
<evidence type="ECO:0000313" key="11">
    <source>
        <dbReference type="Proteomes" id="UP000002429"/>
    </source>
</evidence>
<dbReference type="KEGG" id="rme:Rmet_3406"/>
<dbReference type="InterPro" id="IPR050291">
    <property type="entry name" value="CDF_Transporter"/>
</dbReference>
<comment type="subcellular location">
    <subcellularLocation>
        <location evidence="1">Membrane</location>
        <topology evidence="1">Multi-pass membrane protein</topology>
    </subcellularLocation>
</comment>
<evidence type="ECO:0000256" key="6">
    <source>
        <dbReference type="ARBA" id="ARBA00023136"/>
    </source>
</evidence>
<protein>
    <submittedName>
        <fullName evidence="10">Cation Diffusion Factor, metal efflux system component</fullName>
    </submittedName>
</protein>
<dbReference type="eggNOG" id="COG0053">
    <property type="taxonomic scope" value="Bacteria"/>
</dbReference>
<dbReference type="InterPro" id="IPR027469">
    <property type="entry name" value="Cation_efflux_TMD_sf"/>
</dbReference>
<evidence type="ECO:0000256" key="5">
    <source>
        <dbReference type="ARBA" id="ARBA00022989"/>
    </source>
</evidence>
<dbReference type="InterPro" id="IPR058533">
    <property type="entry name" value="Cation_efflux_TM"/>
</dbReference>
<name>Q1LHU8_CUPMC</name>
<dbReference type="EMBL" id="CP000352">
    <property type="protein sequence ID" value="ABF10278.1"/>
    <property type="molecule type" value="Genomic_DNA"/>
</dbReference>
<dbReference type="SUPFAM" id="SSF161111">
    <property type="entry name" value="Cation efflux protein transmembrane domain-like"/>
    <property type="match status" value="1"/>
</dbReference>
<evidence type="ECO:0000256" key="3">
    <source>
        <dbReference type="ARBA" id="ARBA00022448"/>
    </source>
</evidence>
<dbReference type="Proteomes" id="UP000002429">
    <property type="component" value="Chromosome"/>
</dbReference>
<dbReference type="TCDB" id="2.A.4.7.9">
    <property type="family name" value="the cation diffusion facilitator (cdf) family"/>
</dbReference>
<keyword evidence="3" id="KW-0813">Transport</keyword>
<dbReference type="STRING" id="266264.Rmet_3406"/>
<evidence type="ECO:0000259" key="8">
    <source>
        <dbReference type="Pfam" id="PF01545"/>
    </source>
</evidence>
<reference evidence="11" key="1">
    <citation type="journal article" date="2010" name="PLoS ONE">
        <title>The complete genome sequence of Cupriavidus metallidurans strain CH34, a master survivalist in harsh and anthropogenic environments.</title>
        <authorList>
            <person name="Janssen P.J."/>
            <person name="Van Houdt R."/>
            <person name="Moors H."/>
            <person name="Monsieurs P."/>
            <person name="Morin N."/>
            <person name="Michaux A."/>
            <person name="Benotmane M.A."/>
            <person name="Leys N."/>
            <person name="Vallaeys T."/>
            <person name="Lapidus A."/>
            <person name="Monchy S."/>
            <person name="Medigue C."/>
            <person name="Taghavi S."/>
            <person name="McCorkle S."/>
            <person name="Dunn J."/>
            <person name="van der Lelie D."/>
            <person name="Mergeay M."/>
        </authorList>
    </citation>
    <scope>NUCLEOTIDE SEQUENCE [LARGE SCALE GENOMIC DNA]</scope>
    <source>
        <strain evidence="11">ATCC 43123 / DSM 2839 / NBRC 102507 / CH34</strain>
    </source>
</reference>
<evidence type="ECO:0000259" key="9">
    <source>
        <dbReference type="Pfam" id="PF16916"/>
    </source>
</evidence>
<proteinExistence type="inferred from homology"/>
<dbReference type="FunFam" id="1.20.1510.10:FF:000006">
    <property type="entry name" value="Divalent cation efflux transporter"/>
    <property type="match status" value="1"/>
</dbReference>
<dbReference type="PANTHER" id="PTHR43840:SF15">
    <property type="entry name" value="MITOCHONDRIAL METAL TRANSPORTER 1-RELATED"/>
    <property type="match status" value="1"/>
</dbReference>
<dbReference type="InterPro" id="IPR002524">
    <property type="entry name" value="Cation_efflux"/>
</dbReference>
<dbReference type="InterPro" id="IPR036837">
    <property type="entry name" value="Cation_efflux_CTD_sf"/>
</dbReference>
<dbReference type="GO" id="GO:0016020">
    <property type="term" value="C:membrane"/>
    <property type="evidence" value="ECO:0007669"/>
    <property type="project" value="UniProtKB-SubCell"/>
</dbReference>
<dbReference type="AlphaFoldDB" id="Q1LHU8"/>
<organism evidence="10 11">
    <name type="scientific">Cupriavidus metallidurans (strain ATCC 43123 / DSM 2839 / NBRC 102507 / CH34)</name>
    <name type="common">Ralstonia metallidurans</name>
    <dbReference type="NCBI Taxonomy" id="266264"/>
    <lineage>
        <taxon>Bacteria</taxon>
        <taxon>Pseudomonadati</taxon>
        <taxon>Pseudomonadota</taxon>
        <taxon>Betaproteobacteria</taxon>
        <taxon>Burkholderiales</taxon>
        <taxon>Burkholderiaceae</taxon>
        <taxon>Cupriavidus</taxon>
    </lineage>
</organism>
<sequence>MHVLLTPISIPFSLNTMRDSSIADDSLAPEVAQHDEAARARHLAGRRSTMVSVYVNIALSIAQAVIGIIAGSQALVADALHSLSDLISDFVVLFAGHHSRKDADTDHPYGHQRFETAASLAIGALLLAVGVGMLWAAVGKIQHPNGVQPVQTIAIWMALGALVAKELLFRYMLRVAERIRSSMLVANAWHARSDAASSLVVALGVGGNLLGYHVLDPVAAIVVGLMVSRTGLKFGWDALSDLMDRAADEDTVAALRAAMLETPGVLGLHDLKTRKMGDMILVDVHLEIQADLTVEQGHAIATEAARRAMARNDVLNVMTHVDPVRVTGVSGESRRSA</sequence>
<keyword evidence="6 7" id="KW-0472">Membrane</keyword>
<dbReference type="PANTHER" id="PTHR43840">
    <property type="entry name" value="MITOCHONDRIAL METAL TRANSPORTER 1-RELATED"/>
    <property type="match status" value="1"/>
</dbReference>
<evidence type="ECO:0000313" key="10">
    <source>
        <dbReference type="EMBL" id="ABF10278.1"/>
    </source>
</evidence>
<evidence type="ECO:0000256" key="1">
    <source>
        <dbReference type="ARBA" id="ARBA00004141"/>
    </source>
</evidence>
<dbReference type="Pfam" id="PF16916">
    <property type="entry name" value="ZT_dimer"/>
    <property type="match status" value="1"/>
</dbReference>
<dbReference type="HOGENOM" id="CLU_013430_3_3_4"/>
<gene>
    <name evidence="10" type="primary">fieF</name>
    <name evidence="10" type="ordered locus">Rmet_3406</name>
</gene>
<dbReference type="SUPFAM" id="SSF160240">
    <property type="entry name" value="Cation efflux protein cytoplasmic domain-like"/>
    <property type="match status" value="1"/>
</dbReference>
<dbReference type="Pfam" id="PF01545">
    <property type="entry name" value="Cation_efflux"/>
    <property type="match status" value="1"/>
</dbReference>
<feature type="domain" description="Cation efflux protein transmembrane" evidence="8">
    <location>
        <begin position="50"/>
        <end position="243"/>
    </location>
</feature>
<comment type="similarity">
    <text evidence="2">Belongs to the cation diffusion facilitator (CDF) transporter (TC 2.A.4) family.</text>
</comment>
<feature type="transmembrane region" description="Helical" evidence="7">
    <location>
        <begin position="153"/>
        <end position="173"/>
    </location>
</feature>
<keyword evidence="4 7" id="KW-0812">Transmembrane</keyword>
<feature type="transmembrane region" description="Helical" evidence="7">
    <location>
        <begin position="117"/>
        <end position="138"/>
    </location>
</feature>
<accession>Q1LHU8</accession>
<dbReference type="Gene3D" id="3.30.70.1350">
    <property type="entry name" value="Cation efflux protein, cytoplasmic domain"/>
    <property type="match status" value="1"/>
</dbReference>
<evidence type="ECO:0000256" key="2">
    <source>
        <dbReference type="ARBA" id="ARBA00008114"/>
    </source>
</evidence>
<feature type="domain" description="Cation efflux protein cytoplasmic" evidence="9">
    <location>
        <begin position="248"/>
        <end position="323"/>
    </location>
</feature>
<evidence type="ECO:0000256" key="7">
    <source>
        <dbReference type="SAM" id="Phobius"/>
    </source>
</evidence>
<evidence type="ECO:0000256" key="4">
    <source>
        <dbReference type="ARBA" id="ARBA00022692"/>
    </source>
</evidence>
<dbReference type="GO" id="GO:0008324">
    <property type="term" value="F:monoatomic cation transmembrane transporter activity"/>
    <property type="evidence" value="ECO:0007669"/>
    <property type="project" value="InterPro"/>
</dbReference>
<keyword evidence="11" id="KW-1185">Reference proteome</keyword>
<keyword evidence="5 7" id="KW-1133">Transmembrane helix</keyword>
<dbReference type="Gene3D" id="1.20.1510.10">
    <property type="entry name" value="Cation efflux protein transmembrane domain"/>
    <property type="match status" value="1"/>
</dbReference>